<protein>
    <submittedName>
        <fullName evidence="1">Uncharacterized protein</fullName>
    </submittedName>
</protein>
<gene>
    <name evidence="1" type="ORF">BDD14_3469</name>
</gene>
<evidence type="ECO:0000313" key="1">
    <source>
        <dbReference type="EMBL" id="RZU41927.1"/>
    </source>
</evidence>
<comment type="caution">
    <text evidence="1">The sequence shown here is derived from an EMBL/GenBank/DDBJ whole genome shotgun (WGS) entry which is preliminary data.</text>
</comment>
<dbReference type="Proteomes" id="UP000292958">
    <property type="component" value="Unassembled WGS sequence"/>
</dbReference>
<organism evidence="1 2">
    <name type="scientific">Edaphobacter modestus</name>
    <dbReference type="NCBI Taxonomy" id="388466"/>
    <lineage>
        <taxon>Bacteria</taxon>
        <taxon>Pseudomonadati</taxon>
        <taxon>Acidobacteriota</taxon>
        <taxon>Terriglobia</taxon>
        <taxon>Terriglobales</taxon>
        <taxon>Acidobacteriaceae</taxon>
        <taxon>Edaphobacter</taxon>
    </lineage>
</organism>
<evidence type="ECO:0000313" key="2">
    <source>
        <dbReference type="Proteomes" id="UP000292958"/>
    </source>
</evidence>
<keyword evidence="2" id="KW-1185">Reference proteome</keyword>
<sequence length="46" mass="4993">MRSLFLKQQILISLLLFAAVAYLPSNHSRQDSAPVAISHGCSLASH</sequence>
<dbReference type="EMBL" id="SHKW01000001">
    <property type="protein sequence ID" value="RZU41927.1"/>
    <property type="molecule type" value="Genomic_DNA"/>
</dbReference>
<proteinExistence type="predicted"/>
<reference evidence="1 2" key="1">
    <citation type="submission" date="2019-02" db="EMBL/GenBank/DDBJ databases">
        <title>Genomic Encyclopedia of Archaeal and Bacterial Type Strains, Phase II (KMG-II): from individual species to whole genera.</title>
        <authorList>
            <person name="Goeker M."/>
        </authorList>
    </citation>
    <scope>NUCLEOTIDE SEQUENCE [LARGE SCALE GENOMIC DNA]</scope>
    <source>
        <strain evidence="1 2">DSM 18101</strain>
    </source>
</reference>
<name>A0A4Q7YVV4_9BACT</name>
<accession>A0A4Q7YVV4</accession>
<dbReference type="AlphaFoldDB" id="A0A4Q7YVV4"/>